<evidence type="ECO:0000313" key="2">
    <source>
        <dbReference type="EMBL" id="MFG6412939.1"/>
    </source>
</evidence>
<sequence length="147" mass="15894">MAEVSASIKERFCWVKAVLQAPSCDVVSDPSKPWKLPCAEGRPTETMQPPPVPALLVDATGSGPAPRGSGTPPPDQARAPKFPASAEGDFWRLASFLPGKVVPDSGPVVTLVFMPIMGSRDDVKTWRRENPTWFKDAVAVTLLSYEF</sequence>
<dbReference type="Proteomes" id="UP001606300">
    <property type="component" value="Unassembled WGS sequence"/>
</dbReference>
<evidence type="ECO:0000313" key="3">
    <source>
        <dbReference type="Proteomes" id="UP001606300"/>
    </source>
</evidence>
<reference evidence="2 3" key="1">
    <citation type="submission" date="2024-09" db="EMBL/GenBank/DDBJ databases">
        <title>Novel species of the genus Pelomonas and Roseateles isolated from streams.</title>
        <authorList>
            <person name="Lu H."/>
        </authorList>
    </citation>
    <scope>NUCLEOTIDE SEQUENCE [LARGE SCALE GENOMIC DNA]</scope>
    <source>
        <strain evidence="2 3">DC23W</strain>
    </source>
</reference>
<organism evidence="2 3">
    <name type="scientific">Pelomonas dachongensis</name>
    <dbReference type="NCBI Taxonomy" id="3299029"/>
    <lineage>
        <taxon>Bacteria</taxon>
        <taxon>Pseudomonadati</taxon>
        <taxon>Pseudomonadota</taxon>
        <taxon>Betaproteobacteria</taxon>
        <taxon>Burkholderiales</taxon>
        <taxon>Sphaerotilaceae</taxon>
        <taxon>Roseateles</taxon>
    </lineage>
</organism>
<protein>
    <submittedName>
        <fullName evidence="2">Uncharacterized protein</fullName>
    </submittedName>
</protein>
<name>A0ABW7EHT4_9BURK</name>
<gene>
    <name evidence="2" type="ORF">ACG02S_03390</name>
</gene>
<proteinExistence type="predicted"/>
<evidence type="ECO:0000256" key="1">
    <source>
        <dbReference type="SAM" id="MobiDB-lite"/>
    </source>
</evidence>
<dbReference type="EMBL" id="JBIGHY010000001">
    <property type="protein sequence ID" value="MFG6412939.1"/>
    <property type="molecule type" value="Genomic_DNA"/>
</dbReference>
<comment type="caution">
    <text evidence="2">The sequence shown here is derived from an EMBL/GenBank/DDBJ whole genome shotgun (WGS) entry which is preliminary data.</text>
</comment>
<accession>A0ABW7EHT4</accession>
<keyword evidence="3" id="KW-1185">Reference proteome</keyword>
<dbReference type="RefSeq" id="WP_394469034.1">
    <property type="nucleotide sequence ID" value="NZ_JBIGHY010000001.1"/>
</dbReference>
<feature type="region of interest" description="Disordered" evidence="1">
    <location>
        <begin position="37"/>
        <end position="82"/>
    </location>
</feature>